<keyword evidence="5 8" id="KW-0812">Transmembrane</keyword>
<dbReference type="PANTHER" id="PTHR30472">
    <property type="entry name" value="FERRIC ENTEROBACTIN TRANSPORT SYSTEM PERMEASE PROTEIN"/>
    <property type="match status" value="1"/>
</dbReference>
<dbReference type="InterPro" id="IPR037294">
    <property type="entry name" value="ABC_BtuC-like"/>
</dbReference>
<evidence type="ECO:0000256" key="8">
    <source>
        <dbReference type="SAM" id="Phobius"/>
    </source>
</evidence>
<dbReference type="CDD" id="cd06550">
    <property type="entry name" value="TM_ABC_iron-siderophores_like"/>
    <property type="match status" value="1"/>
</dbReference>
<dbReference type="PANTHER" id="PTHR30472:SF65">
    <property type="entry name" value="SIDEROPHORE TRANSPORT SYSTEM PERMEASE PROTEIN YFIZ-RELATED"/>
    <property type="match status" value="1"/>
</dbReference>
<evidence type="ECO:0000256" key="7">
    <source>
        <dbReference type="ARBA" id="ARBA00023136"/>
    </source>
</evidence>
<comment type="subcellular location">
    <subcellularLocation>
        <location evidence="1">Cell membrane</location>
        <topology evidence="1">Multi-pass membrane protein</topology>
    </subcellularLocation>
</comment>
<feature type="transmembrane region" description="Helical" evidence="8">
    <location>
        <begin position="244"/>
        <end position="274"/>
    </location>
</feature>
<keyword evidence="10" id="KW-1185">Reference proteome</keyword>
<sequence length="340" mass="35816">MTSLNSVLRNRSQKWLGLLAGIIIVVLFAGISISVGVTKIPLSKVVESFMEYNGSNEHLIIRTTRVPRALIAVVVGASLSIAGAVMQALTRNPLASPATLGVNAGASLFIVSAVSFFSITSLTSLMAIGFAGAAVASFTVYFLGSVGREGLTPIKLTLAGAAIAALFSSLTQGLLVMNEKGLDEVMFWLTGSVEGRKLEMVQPVFPYVMFGWVLALLLAGKINVLTMGEDVAKGLGQRTGWTKLMGALVVILLAGGSVAIAGPIVFVGLVVPHVARTLVGIDHRWLLPYCGVLGALFLLAADIGGRFIMNEQEIPVGVMTAIIGTPFFIYIARRKVSERA</sequence>
<protein>
    <submittedName>
        <fullName evidence="9">Iron complex transport system permease protein</fullName>
    </submittedName>
</protein>
<dbReference type="SUPFAM" id="SSF81345">
    <property type="entry name" value="ABC transporter involved in vitamin B12 uptake, BtuC"/>
    <property type="match status" value="1"/>
</dbReference>
<feature type="transmembrane region" description="Helical" evidence="8">
    <location>
        <begin position="95"/>
        <end position="117"/>
    </location>
</feature>
<feature type="transmembrane region" description="Helical" evidence="8">
    <location>
        <begin position="124"/>
        <end position="144"/>
    </location>
</feature>
<feature type="transmembrane region" description="Helical" evidence="8">
    <location>
        <begin position="69"/>
        <end position="89"/>
    </location>
</feature>
<dbReference type="EMBL" id="FOCQ01000014">
    <property type="protein sequence ID" value="SEN56445.1"/>
    <property type="molecule type" value="Genomic_DNA"/>
</dbReference>
<dbReference type="FunFam" id="1.10.3470.10:FF:000001">
    <property type="entry name" value="Vitamin B12 ABC transporter permease BtuC"/>
    <property type="match status" value="1"/>
</dbReference>
<dbReference type="GO" id="GO:0033214">
    <property type="term" value="P:siderophore-iron import into cell"/>
    <property type="evidence" value="ECO:0007669"/>
    <property type="project" value="TreeGrafter"/>
</dbReference>
<evidence type="ECO:0000256" key="2">
    <source>
        <dbReference type="ARBA" id="ARBA00007935"/>
    </source>
</evidence>
<keyword evidence="6 8" id="KW-1133">Transmembrane helix</keyword>
<feature type="transmembrane region" description="Helical" evidence="8">
    <location>
        <begin position="156"/>
        <end position="177"/>
    </location>
</feature>
<evidence type="ECO:0000256" key="6">
    <source>
        <dbReference type="ARBA" id="ARBA00022989"/>
    </source>
</evidence>
<dbReference type="Pfam" id="PF01032">
    <property type="entry name" value="FecCD"/>
    <property type="match status" value="1"/>
</dbReference>
<keyword evidence="7 8" id="KW-0472">Membrane</keyword>
<reference evidence="9 10" key="1">
    <citation type="submission" date="2016-10" db="EMBL/GenBank/DDBJ databases">
        <authorList>
            <person name="de Groot N.N."/>
        </authorList>
    </citation>
    <scope>NUCLEOTIDE SEQUENCE [LARGE SCALE GENOMIC DNA]</scope>
    <source>
        <strain evidence="9 10">DSM 46701</strain>
    </source>
</reference>
<proteinExistence type="inferred from homology"/>
<dbReference type="InterPro" id="IPR000522">
    <property type="entry name" value="ABC_transptr_permease_BtuC"/>
</dbReference>
<dbReference type="AlphaFoldDB" id="A0A1H8HK65"/>
<evidence type="ECO:0000313" key="10">
    <source>
        <dbReference type="Proteomes" id="UP000199695"/>
    </source>
</evidence>
<feature type="transmembrane region" description="Helical" evidence="8">
    <location>
        <begin position="314"/>
        <end position="332"/>
    </location>
</feature>
<evidence type="ECO:0000256" key="5">
    <source>
        <dbReference type="ARBA" id="ARBA00022692"/>
    </source>
</evidence>
<evidence type="ECO:0000256" key="1">
    <source>
        <dbReference type="ARBA" id="ARBA00004651"/>
    </source>
</evidence>
<feature type="transmembrane region" description="Helical" evidence="8">
    <location>
        <begin position="286"/>
        <end position="308"/>
    </location>
</feature>
<keyword evidence="3" id="KW-0813">Transport</keyword>
<name>A0A1H8HK65_9BACL</name>
<feature type="transmembrane region" description="Helical" evidence="8">
    <location>
        <begin position="204"/>
        <end position="224"/>
    </location>
</feature>
<dbReference type="GO" id="GO:0022857">
    <property type="term" value="F:transmembrane transporter activity"/>
    <property type="evidence" value="ECO:0007669"/>
    <property type="project" value="InterPro"/>
</dbReference>
<gene>
    <name evidence="9" type="ORF">SAMN05444955_11465</name>
</gene>
<dbReference type="Proteomes" id="UP000199695">
    <property type="component" value="Unassembled WGS sequence"/>
</dbReference>
<organism evidence="9 10">
    <name type="scientific">Lihuaxuella thermophila</name>
    <dbReference type="NCBI Taxonomy" id="1173111"/>
    <lineage>
        <taxon>Bacteria</taxon>
        <taxon>Bacillati</taxon>
        <taxon>Bacillota</taxon>
        <taxon>Bacilli</taxon>
        <taxon>Bacillales</taxon>
        <taxon>Thermoactinomycetaceae</taxon>
        <taxon>Lihuaxuella</taxon>
    </lineage>
</organism>
<evidence type="ECO:0000256" key="3">
    <source>
        <dbReference type="ARBA" id="ARBA00022448"/>
    </source>
</evidence>
<keyword evidence="4" id="KW-1003">Cell membrane</keyword>
<dbReference type="STRING" id="1173111.SAMN05444955_11465"/>
<accession>A0A1H8HK65</accession>
<evidence type="ECO:0000256" key="4">
    <source>
        <dbReference type="ARBA" id="ARBA00022475"/>
    </source>
</evidence>
<feature type="transmembrane region" description="Helical" evidence="8">
    <location>
        <begin position="15"/>
        <end position="37"/>
    </location>
</feature>
<dbReference type="Gene3D" id="1.10.3470.10">
    <property type="entry name" value="ABC transporter involved in vitamin B12 uptake, BtuC"/>
    <property type="match status" value="1"/>
</dbReference>
<comment type="similarity">
    <text evidence="2">Belongs to the binding-protein-dependent transport system permease family. FecCD subfamily.</text>
</comment>
<evidence type="ECO:0000313" key="9">
    <source>
        <dbReference type="EMBL" id="SEN56445.1"/>
    </source>
</evidence>
<dbReference type="GO" id="GO:0005886">
    <property type="term" value="C:plasma membrane"/>
    <property type="evidence" value="ECO:0007669"/>
    <property type="project" value="UniProtKB-SubCell"/>
</dbReference>